<feature type="non-terminal residue" evidence="2">
    <location>
        <position position="1"/>
    </location>
</feature>
<sequence>SDELKKKNGATFLCYGPFWLLQLWLNATFKRELGLTIAEIHQAEVNTRTIEGTRLIRLTPLVWQDSKKAFMKYMKLFLSLDHFKPRFAPFVKRDIGPIWFREPFLATDPRRDEGVNEIWRAYLDPNVLSCKVGPTSSDTGLVGYQPNLVSKQFGLSQLCPKSLFERAENICLGLDVSEKFYKKCMELATACYHINPFKFHNSFYCTQEFADWWDRYYSSKSTASIKTVDQAIIDAGGSSQPTNSKLKEMKQETTSRKRTNDSTSEPSSKRTKSVHILTDDEAEAETCVPLVRKRPASSSKSQAVPEAPQAAVDPLPSEQSQKKKKKDKSTSHGGDSKSKKEKKHKKNTQNQSHWACQFVYAGFS</sequence>
<proteinExistence type="predicted"/>
<feature type="compositionally biased region" description="Basic and acidic residues" evidence="1">
    <location>
        <begin position="328"/>
        <end position="338"/>
    </location>
</feature>
<accession>A0A2K3MF80</accession>
<organism evidence="2 3">
    <name type="scientific">Trifolium pratense</name>
    <name type="common">Red clover</name>
    <dbReference type="NCBI Taxonomy" id="57577"/>
    <lineage>
        <taxon>Eukaryota</taxon>
        <taxon>Viridiplantae</taxon>
        <taxon>Streptophyta</taxon>
        <taxon>Embryophyta</taxon>
        <taxon>Tracheophyta</taxon>
        <taxon>Spermatophyta</taxon>
        <taxon>Magnoliopsida</taxon>
        <taxon>eudicotyledons</taxon>
        <taxon>Gunneridae</taxon>
        <taxon>Pentapetalae</taxon>
        <taxon>rosids</taxon>
        <taxon>fabids</taxon>
        <taxon>Fabales</taxon>
        <taxon>Fabaceae</taxon>
        <taxon>Papilionoideae</taxon>
        <taxon>50 kb inversion clade</taxon>
        <taxon>NPAAA clade</taxon>
        <taxon>Hologalegina</taxon>
        <taxon>IRL clade</taxon>
        <taxon>Trifolieae</taxon>
        <taxon>Trifolium</taxon>
    </lineage>
</organism>
<evidence type="ECO:0000256" key="1">
    <source>
        <dbReference type="SAM" id="MobiDB-lite"/>
    </source>
</evidence>
<comment type="caution">
    <text evidence="2">The sequence shown here is derived from an EMBL/GenBank/DDBJ whole genome shotgun (WGS) entry which is preliminary data.</text>
</comment>
<protein>
    <recommendedName>
        <fullName evidence="4">Aminotransferase-like plant mobile domain-containing protein</fullName>
    </recommendedName>
</protein>
<dbReference type="Proteomes" id="UP000236291">
    <property type="component" value="Unassembled WGS sequence"/>
</dbReference>
<evidence type="ECO:0008006" key="4">
    <source>
        <dbReference type="Google" id="ProtNLM"/>
    </source>
</evidence>
<dbReference type="AlphaFoldDB" id="A0A2K3MF80"/>
<dbReference type="EMBL" id="ASHM01059779">
    <property type="protein sequence ID" value="PNX89441.1"/>
    <property type="molecule type" value="Genomic_DNA"/>
</dbReference>
<reference evidence="2 3" key="1">
    <citation type="journal article" date="2014" name="Am. J. Bot.">
        <title>Genome assembly and annotation for red clover (Trifolium pratense; Fabaceae).</title>
        <authorList>
            <person name="Istvanek J."/>
            <person name="Jaros M."/>
            <person name="Krenek A."/>
            <person name="Repkova J."/>
        </authorList>
    </citation>
    <scope>NUCLEOTIDE SEQUENCE [LARGE SCALE GENOMIC DNA]</scope>
    <source>
        <strain evidence="3">cv. Tatra</strain>
        <tissue evidence="2">Young leaves</tissue>
    </source>
</reference>
<evidence type="ECO:0000313" key="2">
    <source>
        <dbReference type="EMBL" id="PNX89441.1"/>
    </source>
</evidence>
<gene>
    <name evidence="2" type="ORF">L195_g045560</name>
</gene>
<feature type="region of interest" description="Disordered" evidence="1">
    <location>
        <begin position="235"/>
        <end position="278"/>
    </location>
</feature>
<evidence type="ECO:0000313" key="3">
    <source>
        <dbReference type="Proteomes" id="UP000236291"/>
    </source>
</evidence>
<name>A0A2K3MF80_TRIPR</name>
<feature type="compositionally biased region" description="Basic and acidic residues" evidence="1">
    <location>
        <begin position="245"/>
        <end position="260"/>
    </location>
</feature>
<reference evidence="2 3" key="2">
    <citation type="journal article" date="2017" name="Front. Plant Sci.">
        <title>Gene Classification and Mining of Molecular Markers Useful in Red Clover (Trifolium pratense) Breeding.</title>
        <authorList>
            <person name="Istvanek J."/>
            <person name="Dluhosova J."/>
            <person name="Dluhos P."/>
            <person name="Patkova L."/>
            <person name="Nedelnik J."/>
            <person name="Repkova J."/>
        </authorList>
    </citation>
    <scope>NUCLEOTIDE SEQUENCE [LARGE SCALE GENOMIC DNA]</scope>
    <source>
        <strain evidence="3">cv. Tatra</strain>
        <tissue evidence="2">Young leaves</tissue>
    </source>
</reference>
<feature type="region of interest" description="Disordered" evidence="1">
    <location>
        <begin position="293"/>
        <end position="354"/>
    </location>
</feature>